<keyword evidence="5" id="KW-1185">Reference proteome</keyword>
<gene>
    <name evidence="4" type="ORF">FisN_19Hh050</name>
</gene>
<dbReference type="InterPro" id="IPR007112">
    <property type="entry name" value="Expansin/allergen_DPBB_dom"/>
</dbReference>
<name>A0A1Z5JZM2_FISSO</name>
<dbReference type="SUPFAM" id="SSF50685">
    <property type="entry name" value="Barwin-like endoglucanases"/>
    <property type="match status" value="1"/>
</dbReference>
<dbReference type="InterPro" id="IPR051477">
    <property type="entry name" value="Expansin_CellWall"/>
</dbReference>
<evidence type="ECO:0000313" key="5">
    <source>
        <dbReference type="Proteomes" id="UP000198406"/>
    </source>
</evidence>
<evidence type="ECO:0000259" key="3">
    <source>
        <dbReference type="PROSITE" id="PS50842"/>
    </source>
</evidence>
<accession>A0A1Z5JZM2</accession>
<reference evidence="4 5" key="1">
    <citation type="journal article" date="2015" name="Plant Cell">
        <title>Oil accumulation by the oleaginous diatom Fistulifera solaris as revealed by the genome and transcriptome.</title>
        <authorList>
            <person name="Tanaka T."/>
            <person name="Maeda Y."/>
            <person name="Veluchamy A."/>
            <person name="Tanaka M."/>
            <person name="Abida H."/>
            <person name="Marechal E."/>
            <person name="Bowler C."/>
            <person name="Muto M."/>
            <person name="Sunaga Y."/>
            <person name="Tanaka M."/>
            <person name="Yoshino T."/>
            <person name="Taniguchi T."/>
            <person name="Fukuda Y."/>
            <person name="Nemoto M."/>
            <person name="Matsumoto M."/>
            <person name="Wong P.S."/>
            <person name="Aburatani S."/>
            <person name="Fujibuchi W."/>
        </authorList>
    </citation>
    <scope>NUCLEOTIDE SEQUENCE [LARGE SCALE GENOMIC DNA]</scope>
    <source>
        <strain evidence="4 5">JPCC DA0580</strain>
    </source>
</reference>
<protein>
    <recommendedName>
        <fullName evidence="3">Expansin-like EG45 domain-containing protein</fullName>
    </recommendedName>
</protein>
<dbReference type="InParanoid" id="A0A1Z5JZM2"/>
<dbReference type="InterPro" id="IPR036908">
    <property type="entry name" value="RlpA-like_sf"/>
</dbReference>
<evidence type="ECO:0000256" key="2">
    <source>
        <dbReference type="SAM" id="SignalP"/>
    </source>
</evidence>
<feature type="domain" description="Expansin-like EG45" evidence="3">
    <location>
        <begin position="77"/>
        <end position="187"/>
    </location>
</feature>
<dbReference type="PROSITE" id="PS50842">
    <property type="entry name" value="EXPANSIN_EG45"/>
    <property type="match status" value="1"/>
</dbReference>
<keyword evidence="1 2" id="KW-0732">Signal</keyword>
<dbReference type="Proteomes" id="UP000198406">
    <property type="component" value="Unassembled WGS sequence"/>
</dbReference>
<proteinExistence type="predicted"/>
<dbReference type="CDD" id="cd22271">
    <property type="entry name" value="DPBB_EXP_N-like"/>
    <property type="match status" value="1"/>
</dbReference>
<dbReference type="PROSITE" id="PS51257">
    <property type="entry name" value="PROKAR_LIPOPROTEIN"/>
    <property type="match status" value="1"/>
</dbReference>
<dbReference type="EMBL" id="BDSP01000137">
    <property type="protein sequence ID" value="GAX19475.1"/>
    <property type="molecule type" value="Genomic_DNA"/>
</dbReference>
<evidence type="ECO:0000313" key="4">
    <source>
        <dbReference type="EMBL" id="GAX19475.1"/>
    </source>
</evidence>
<evidence type="ECO:0000256" key="1">
    <source>
        <dbReference type="ARBA" id="ARBA00022729"/>
    </source>
</evidence>
<comment type="caution">
    <text evidence="4">The sequence shown here is derived from an EMBL/GenBank/DDBJ whole genome shotgun (WGS) entry which is preliminary data.</text>
</comment>
<dbReference type="PANTHER" id="PTHR31836">
    <property type="match status" value="1"/>
</dbReference>
<dbReference type="OrthoDB" id="44829at2759"/>
<sequence>MMKNQFELAVFALLAFGCLPHSHAERWLKDVCEFASPRNEVDFENGIPDENEQISIPPGTIKAIMTRWQTPTHPIPPGSCQLTQPASIAQGSSWLEPYTFNGTRVCAVPIEMFQDGLECGTCYEVTYTGEKATNHGRAGKATVQVINHGDIRGFDCQPEVFEEITGNSVGGIFPVYFKRVDCIFTPPTVVVLTGDNAFYTKVLVAGGHTSVKAVSMTLGGKRINLSRVSGATWGADLDGQSGATSFSLTYRDGTVEEVSSCFGGRWPVATSSQCSWSKEI</sequence>
<feature type="signal peptide" evidence="2">
    <location>
        <begin position="1"/>
        <end position="24"/>
    </location>
</feature>
<feature type="chain" id="PRO_5012938801" description="Expansin-like EG45 domain-containing protein" evidence="2">
    <location>
        <begin position="25"/>
        <end position="280"/>
    </location>
</feature>
<dbReference type="PANTHER" id="PTHR31836:SF21">
    <property type="entry name" value="EXPANSIN-LIKE PROTEIN 7"/>
    <property type="match status" value="1"/>
</dbReference>
<dbReference type="AlphaFoldDB" id="A0A1Z5JZM2"/>
<dbReference type="Gene3D" id="2.40.40.10">
    <property type="entry name" value="RlpA-like domain"/>
    <property type="match status" value="1"/>
</dbReference>
<organism evidence="4 5">
    <name type="scientific">Fistulifera solaris</name>
    <name type="common">Oleaginous diatom</name>
    <dbReference type="NCBI Taxonomy" id="1519565"/>
    <lineage>
        <taxon>Eukaryota</taxon>
        <taxon>Sar</taxon>
        <taxon>Stramenopiles</taxon>
        <taxon>Ochrophyta</taxon>
        <taxon>Bacillariophyta</taxon>
        <taxon>Bacillariophyceae</taxon>
        <taxon>Bacillariophycidae</taxon>
        <taxon>Naviculales</taxon>
        <taxon>Naviculaceae</taxon>
        <taxon>Fistulifera</taxon>
    </lineage>
</organism>